<dbReference type="InterPro" id="IPR053159">
    <property type="entry name" value="Hybrid_Histidine_Kinase"/>
</dbReference>
<dbReference type="SMART" id="SM00065">
    <property type="entry name" value="GAF"/>
    <property type="match status" value="1"/>
</dbReference>
<gene>
    <name evidence="5" type="ORF">KA717_21710</name>
</gene>
<dbReference type="InterPro" id="IPR027417">
    <property type="entry name" value="P-loop_NTPase"/>
</dbReference>
<dbReference type="Gene3D" id="3.30.200.20">
    <property type="entry name" value="Phosphorylase Kinase, domain 1"/>
    <property type="match status" value="1"/>
</dbReference>
<evidence type="ECO:0000259" key="3">
    <source>
        <dbReference type="PROSITE" id="PS50112"/>
    </source>
</evidence>
<evidence type="ECO:0000259" key="4">
    <source>
        <dbReference type="PROSITE" id="PS50113"/>
    </source>
</evidence>
<dbReference type="InterPro" id="IPR000014">
    <property type="entry name" value="PAS"/>
</dbReference>
<dbReference type="NCBIfam" id="TIGR00229">
    <property type="entry name" value="sensory_box"/>
    <property type="match status" value="1"/>
</dbReference>
<dbReference type="Pfam" id="PF13191">
    <property type="entry name" value="AAA_16"/>
    <property type="match status" value="1"/>
</dbReference>
<feature type="domain" description="Protein kinase" evidence="2">
    <location>
        <begin position="7"/>
        <end position="284"/>
    </location>
</feature>
<dbReference type="InterPro" id="IPR041664">
    <property type="entry name" value="AAA_16"/>
</dbReference>
<dbReference type="PROSITE" id="PS50112">
    <property type="entry name" value="PAS"/>
    <property type="match status" value="1"/>
</dbReference>
<dbReference type="InterPro" id="IPR003018">
    <property type="entry name" value="GAF"/>
</dbReference>
<dbReference type="SUPFAM" id="SSF55785">
    <property type="entry name" value="PYP-like sensor domain (PAS domain)"/>
    <property type="match status" value="1"/>
</dbReference>
<organism evidence="5">
    <name type="scientific">Woronichinia naegeliana WA131</name>
    <dbReference type="NCBI Taxonomy" id="2824559"/>
    <lineage>
        <taxon>Bacteria</taxon>
        <taxon>Bacillati</taxon>
        <taxon>Cyanobacteriota</taxon>
        <taxon>Cyanophyceae</taxon>
        <taxon>Synechococcales</taxon>
        <taxon>Coelosphaeriaceae</taxon>
        <taxon>Woronichinia</taxon>
    </lineage>
</organism>
<dbReference type="InterPro" id="IPR000700">
    <property type="entry name" value="PAS-assoc_C"/>
</dbReference>
<keyword evidence="1" id="KW-0175">Coiled coil</keyword>
<feature type="domain" description="PAC" evidence="4">
    <location>
        <begin position="1573"/>
        <end position="1625"/>
    </location>
</feature>
<dbReference type="PROSITE" id="PS50011">
    <property type="entry name" value="PROTEIN_KINASE_DOM"/>
    <property type="match status" value="1"/>
</dbReference>
<feature type="domain" description="PAS" evidence="3">
    <location>
        <begin position="1494"/>
        <end position="1547"/>
    </location>
</feature>
<evidence type="ECO:0000259" key="2">
    <source>
        <dbReference type="PROSITE" id="PS50011"/>
    </source>
</evidence>
<dbReference type="CDD" id="cd14014">
    <property type="entry name" value="STKc_PknB_like"/>
    <property type="match status" value="1"/>
</dbReference>
<dbReference type="SUPFAM" id="SSF56112">
    <property type="entry name" value="Protein kinase-like (PK-like)"/>
    <property type="match status" value="1"/>
</dbReference>
<dbReference type="Gene3D" id="1.10.510.10">
    <property type="entry name" value="Transferase(Phosphotransferase) domain 1"/>
    <property type="match status" value="1"/>
</dbReference>
<proteinExistence type="predicted"/>
<reference evidence="5" key="1">
    <citation type="submission" date="2021-04" db="EMBL/GenBank/DDBJ databases">
        <title>Genome sequence of Woronichinia naegeliana from Washington state freshwater lake bloom.</title>
        <authorList>
            <person name="Dreher T.W."/>
        </authorList>
    </citation>
    <scope>NUCLEOTIDE SEQUENCE</scope>
    <source>
        <strain evidence="5">WA131</strain>
    </source>
</reference>
<dbReference type="Pfam" id="PF08448">
    <property type="entry name" value="PAS_4"/>
    <property type="match status" value="1"/>
</dbReference>
<evidence type="ECO:0000256" key="1">
    <source>
        <dbReference type="SAM" id="Coils"/>
    </source>
</evidence>
<dbReference type="Gene3D" id="3.30.450.20">
    <property type="entry name" value="PAS domain"/>
    <property type="match status" value="1"/>
</dbReference>
<dbReference type="Pfam" id="PF01590">
    <property type="entry name" value="GAF"/>
    <property type="match status" value="1"/>
</dbReference>
<dbReference type="InterPro" id="IPR035965">
    <property type="entry name" value="PAS-like_dom_sf"/>
</dbReference>
<name>A0A977PTW2_9CYAN</name>
<dbReference type="Gene3D" id="3.30.450.40">
    <property type="match status" value="1"/>
</dbReference>
<dbReference type="SMART" id="SM00220">
    <property type="entry name" value="S_TKc"/>
    <property type="match status" value="1"/>
</dbReference>
<dbReference type="CDD" id="cd00130">
    <property type="entry name" value="PAS"/>
    <property type="match status" value="1"/>
</dbReference>
<dbReference type="InterPro" id="IPR000719">
    <property type="entry name" value="Prot_kinase_dom"/>
</dbReference>
<dbReference type="SUPFAM" id="SSF52540">
    <property type="entry name" value="P-loop containing nucleoside triphosphate hydrolases"/>
    <property type="match status" value="2"/>
</dbReference>
<dbReference type="KEGG" id="wna:KA717_21710"/>
<dbReference type="PANTHER" id="PTHR43642">
    <property type="entry name" value="HYBRID SIGNAL TRANSDUCTION HISTIDINE KINASE G"/>
    <property type="match status" value="1"/>
</dbReference>
<protein>
    <submittedName>
        <fullName evidence="5">AAA family ATPase</fullName>
    </submittedName>
</protein>
<dbReference type="Pfam" id="PF00069">
    <property type="entry name" value="Pkinase"/>
    <property type="match status" value="1"/>
</dbReference>
<sequence>MAIISGYQIIEKLYESTNSLVYRGHRVGDSQTVILKTLKQAYPPPEKIAWFKREYTITKNLQLRGVVNAYNLENEQNCWLIVMEDFGAESLERLMQKGRQFTLAEFLTITRQIVEILIQVHQCLIIHKDINPSNIVLNPTTGQIKLIDFGISTVLSREKTTLGNPNQLEGTLAYISPEQTGRMNRDIDYRTDFYSLGVTFYELLTNRLPFETTEEMELVHSHIAKQPNFPHALVPEIPHILSEIVMKLMAKNAEDRYQSAYGLKMDLEECHRQWEQTRCLNPFLLGQQDISDRFQISQRLYGRQQEIEQLLAGFERVSQGGKEMMLVRGYSGIGKSVLVREVYRPITRQQGYFISGKFDQFQRDIPYSSLVQAFRFLIEQLLTENEVQISAWRQKLLAALGNNGQIIIDIIPEVELIIGSQSTVAELASMEAQNRFNLVFKNFIQVFAQPEHPLVLFLDDLQWADEASLKLIQLLMTPTESYYLYIIGAYRNNEVTQAHPLMLTLDEISKTEDLVSYITLQPLKLIEVNQLISMTLNVAVETARPLAELVLTKTNGNPFFINEFLKALYSEELLTFDYQLNHWQWDLREIQAQAITDNVVELMAIKVQKLGVATQQVLKLAASIGNQFDLQTLATVYKQSPKKTATDLLPALFNGLVLPLSDAYKLTESDVQGLAETVTVEYKFSHDRIHQAVYSLIPEADKQAVHLHIGQLLLHGISLEKEDSKIFEIVNQLNLGRQLINRQEERDELARLNLIVGKKAKKSAAYQPAFNYFQVGLSLLGEDYWQRQYDLTLKLYIEAAETKFLIGDLEQMERLIEVVLQKANTLLDKAKVYTLKIQANASQNKLVEAVKIALSILEMMGVVFPKLPSQLDVEKSLEEVKSALGKRGIKDIEDLVNLPEMTDPEKLAVMDFMFQMIHCCYVTSPPLFTMVVSKMVSLSVKYGNTILSAKAYALYGIVLCGVVEDLDGGYKVGQLTLKLLKKFDAKELKPSTFFIVNCFVRHWKEHIRETLTPFLEGYRIGLETGDLHFAAWGIHSCCYFGYYMGKELGELEREMEKASAAISQIQQKHILERHKTYWQAVLNLRGKSEDNCRLIGEHYNEETMRQVYLEINDRNALCEMYLQKLILCYLFQKYPQAIENSTEAEEYVGNAVGTINFAIFHFYDSLARLAMLTDTLNIQQQYILEKVTANQTKMKHWSHHAPMNYLHKYYLVEAELARVLGQHKDAREYYDQAISLATINEYINEEALANELAARFYLGRDQKQVARHYLVDAYYAYQRWGALAKLKDMETRYPQFLASALSKNKATFPSVSKTTGGSSEALDLATVLKASQTISSDILLDKLVENLVKIMIENAGAQTGFFILVKEGQLLIKTQGTVEQDKVIVSESVMVSTSQHLPLSLINYVERTRENVVLNDATCEGIFTTDPYIIQNQSKSILCTPIIHQGQVIGLLYLENNLSTGAFTPDRLEVLKLLSYQAGISLQNAQLYVALSENEKRLTQFLEAIPIGIFVLNAKGEPYYANQTAQNILGKGIVTLASSNQLTEIYHAYLAGTDQLYPTEQQPIVKALNGESTTADDMEIHQVDRTIPLDVSATPVFNEKGQIAYAIAAFQDITQRKQAETDRVQFTQELALKNLALERAKNELEEYSQTLEQKVEERTKELSQTLKILQATQAELRFENDLLRSEDSFSNFDYQVGGSLPMDASTYVVRVSDRYLYKALKRGEFCYVLNPRQVGKSSLMVRMIDYLQREGYCCAPIDMTRIGSENVTPEQWYKGFAFELLRRFDLRSKINLKSWWQEREDRPPVQRLSDLIEEVLLTEVGVENGIPTKPLVIFIDEIDSVLGLKFSVHDFFALIRSCYNQRSLNPAYQRLTFALFGVTTPSDLMTDVQITPFNIGQAIHLEGFKEHEAQPLLQGLAEKVSNPQTLLKEVFNWTNGQPFLTQKICKLIHNTSTPIPVNDEATWLQNLIQTQVIQNWEYQDEPEHLKTIRDRLLKSKRSAQLLELYRQVLEQEEIPLTDNSVERELLLSGLVIKKANSLKINNRIYRLIFNHLWLKKYI</sequence>
<dbReference type="PANTHER" id="PTHR43642:SF1">
    <property type="entry name" value="HYBRID SIGNAL TRANSDUCTION HISTIDINE KINASE G"/>
    <property type="match status" value="1"/>
</dbReference>
<dbReference type="Pfam" id="PF14516">
    <property type="entry name" value="AAA_35"/>
    <property type="match status" value="1"/>
</dbReference>
<dbReference type="InterPro" id="IPR013656">
    <property type="entry name" value="PAS_4"/>
</dbReference>
<dbReference type="SUPFAM" id="SSF55781">
    <property type="entry name" value="GAF domain-like"/>
    <property type="match status" value="1"/>
</dbReference>
<dbReference type="InterPro" id="IPR029016">
    <property type="entry name" value="GAF-like_dom_sf"/>
</dbReference>
<dbReference type="GO" id="GO:0005524">
    <property type="term" value="F:ATP binding"/>
    <property type="evidence" value="ECO:0007669"/>
    <property type="project" value="InterPro"/>
</dbReference>
<dbReference type="EMBL" id="CP073041">
    <property type="protein sequence ID" value="UXE58647.1"/>
    <property type="molecule type" value="Genomic_DNA"/>
</dbReference>
<accession>A0A977PTW2</accession>
<feature type="coiled-coil region" evidence="1">
    <location>
        <begin position="1623"/>
        <end position="1672"/>
    </location>
</feature>
<dbReference type="InterPro" id="IPR011009">
    <property type="entry name" value="Kinase-like_dom_sf"/>
</dbReference>
<dbReference type="PROSITE" id="PS50113">
    <property type="entry name" value="PAC"/>
    <property type="match status" value="1"/>
</dbReference>
<dbReference type="Proteomes" id="UP001065613">
    <property type="component" value="Chromosome"/>
</dbReference>
<dbReference type="GO" id="GO:0004672">
    <property type="term" value="F:protein kinase activity"/>
    <property type="evidence" value="ECO:0007669"/>
    <property type="project" value="InterPro"/>
</dbReference>
<evidence type="ECO:0000313" key="5">
    <source>
        <dbReference type="EMBL" id="UXE58647.1"/>
    </source>
</evidence>
<dbReference type="Gene3D" id="3.40.50.300">
    <property type="entry name" value="P-loop containing nucleotide triphosphate hydrolases"/>
    <property type="match status" value="2"/>
</dbReference>